<keyword evidence="2" id="KW-0812">Transmembrane</keyword>
<feature type="compositionally biased region" description="Basic and acidic residues" evidence="1">
    <location>
        <begin position="411"/>
        <end position="423"/>
    </location>
</feature>
<comment type="caution">
    <text evidence="4">The sequence shown here is derived from an EMBL/GenBank/DDBJ whole genome shotgun (WGS) entry which is preliminary data.</text>
</comment>
<feature type="transmembrane region" description="Helical" evidence="2">
    <location>
        <begin position="20"/>
        <end position="43"/>
    </location>
</feature>
<accession>A0A8H8D996</accession>
<dbReference type="OrthoDB" id="3918601at2759"/>
<dbReference type="PANTHER" id="PTHR38794:SF3">
    <property type="entry name" value="INTEGRAL MEMBRANE PROTEIN"/>
    <property type="match status" value="1"/>
</dbReference>
<feature type="transmembrane region" description="Helical" evidence="2">
    <location>
        <begin position="213"/>
        <end position="234"/>
    </location>
</feature>
<feature type="transmembrane region" description="Helical" evidence="2">
    <location>
        <begin position="254"/>
        <end position="272"/>
    </location>
</feature>
<feature type="transmembrane region" description="Helical" evidence="2">
    <location>
        <begin position="176"/>
        <end position="201"/>
    </location>
</feature>
<gene>
    <name evidence="4" type="ORF">I7I52_04131</name>
</gene>
<keyword evidence="2" id="KW-0472">Membrane</keyword>
<dbReference type="EMBL" id="JAEVHI010000001">
    <property type="protein sequence ID" value="KAG5305462.1"/>
    <property type="molecule type" value="Genomic_DNA"/>
</dbReference>
<dbReference type="InterPro" id="IPR049326">
    <property type="entry name" value="Rhodopsin_dom_fungi"/>
</dbReference>
<dbReference type="AlphaFoldDB" id="A0A8H8D996"/>
<feature type="compositionally biased region" description="Basic and acidic residues" evidence="1">
    <location>
        <begin position="376"/>
        <end position="393"/>
    </location>
</feature>
<evidence type="ECO:0000313" key="5">
    <source>
        <dbReference type="Proteomes" id="UP000670092"/>
    </source>
</evidence>
<feature type="region of interest" description="Disordered" evidence="1">
    <location>
        <begin position="354"/>
        <end position="441"/>
    </location>
</feature>
<evidence type="ECO:0000259" key="3">
    <source>
        <dbReference type="Pfam" id="PF20684"/>
    </source>
</evidence>
<dbReference type="Proteomes" id="UP000670092">
    <property type="component" value="Unassembled WGS sequence"/>
</dbReference>
<feature type="compositionally biased region" description="Polar residues" evidence="1">
    <location>
        <begin position="394"/>
        <end position="404"/>
    </location>
</feature>
<feature type="domain" description="Rhodopsin" evidence="3">
    <location>
        <begin position="43"/>
        <end position="276"/>
    </location>
</feature>
<feature type="transmembrane region" description="Helical" evidence="2">
    <location>
        <begin position="55"/>
        <end position="82"/>
    </location>
</feature>
<reference evidence="4 5" key="1">
    <citation type="submission" date="2021-01" db="EMBL/GenBank/DDBJ databases">
        <title>Chromosome-level genome assembly of a human fungal pathogen reveals clustering of transcriptionally co-regulated genes.</title>
        <authorList>
            <person name="Voorhies M."/>
            <person name="Cohen S."/>
            <person name="Shea T.P."/>
            <person name="Petrus S."/>
            <person name="Munoz J.F."/>
            <person name="Poplawski S."/>
            <person name="Goldman W.E."/>
            <person name="Michael T."/>
            <person name="Cuomo C.A."/>
            <person name="Sil A."/>
            <person name="Beyhan S."/>
        </authorList>
    </citation>
    <scope>NUCLEOTIDE SEQUENCE [LARGE SCALE GENOMIC DNA]</scope>
    <source>
        <strain evidence="4 5">G184AR</strain>
    </source>
</reference>
<feature type="transmembrane region" description="Helical" evidence="2">
    <location>
        <begin position="102"/>
        <end position="126"/>
    </location>
</feature>
<keyword evidence="2" id="KW-1133">Transmembrane helix</keyword>
<name>A0A8H8D996_AJECA</name>
<proteinExistence type="predicted"/>
<evidence type="ECO:0000256" key="2">
    <source>
        <dbReference type="SAM" id="Phobius"/>
    </source>
</evidence>
<dbReference type="Pfam" id="PF20684">
    <property type="entry name" value="Fung_rhodopsin"/>
    <property type="match status" value="1"/>
</dbReference>
<evidence type="ECO:0000256" key="1">
    <source>
        <dbReference type="SAM" id="MobiDB-lite"/>
    </source>
</evidence>
<protein>
    <recommendedName>
        <fullName evidence="3">Rhodopsin domain-containing protein</fullName>
    </recommendedName>
</protein>
<evidence type="ECO:0000313" key="4">
    <source>
        <dbReference type="EMBL" id="KAG5305462.1"/>
    </source>
</evidence>
<dbReference type="VEuPathDB" id="FungiDB:I7I52_04131"/>
<feature type="transmembrane region" description="Helical" evidence="2">
    <location>
        <begin position="138"/>
        <end position="156"/>
    </location>
</feature>
<sequence>MGQREEVLSPPFLKVTPTDHGAWVILSSCILLILTVIVVLVTLISRARVLRKLVLCDLLLSLATILLFVETICINFACSNGLGRHRNALSEKLFQSFAKFFYASQILAIASLACSKVALALLIIYIKPLSAVLYACRCLIAAIAAWGVTGIIALAAQCDPPRPWDFSDGRCVNQQALYTALDTLSIITDIALIILPFFLVFQVQLPTRKRLTIVSFFCMRIFVPLFTIFSLASQNQYFSSRPLDKTWHAVRPTIWAQATLCISIITTCIPSLKRVMADLQTGLMAGRVTEFLELSISGGSNSATAGQVNNNSGQKTTQARRSLTTVYGAGTIDQNSGKALHHYEKSGQRIRKGYRNSILLRRGADPKNKSLSGGAEKNDEMTKQGEPGQEERTQSMPNPNNAIVQTIGYEVRYDREGEQRESNDQLCSGADHLHHAASSQQ</sequence>
<dbReference type="PANTHER" id="PTHR38794">
    <property type="entry name" value="INTEGRAL MEMBRANE PROTEIN"/>
    <property type="match status" value="1"/>
</dbReference>
<organism evidence="4 5">
    <name type="scientific">Ajellomyces capsulatus</name>
    <name type="common">Darling's disease fungus</name>
    <name type="synonym">Histoplasma capsulatum</name>
    <dbReference type="NCBI Taxonomy" id="5037"/>
    <lineage>
        <taxon>Eukaryota</taxon>
        <taxon>Fungi</taxon>
        <taxon>Dikarya</taxon>
        <taxon>Ascomycota</taxon>
        <taxon>Pezizomycotina</taxon>
        <taxon>Eurotiomycetes</taxon>
        <taxon>Eurotiomycetidae</taxon>
        <taxon>Onygenales</taxon>
        <taxon>Ajellomycetaceae</taxon>
        <taxon>Histoplasma</taxon>
    </lineage>
</organism>